<evidence type="ECO:0000256" key="1">
    <source>
        <dbReference type="ARBA" id="ARBA00004651"/>
    </source>
</evidence>
<dbReference type="Proteomes" id="UP001332931">
    <property type="component" value="Unassembled WGS sequence"/>
</dbReference>
<evidence type="ECO:0000313" key="10">
    <source>
        <dbReference type="Proteomes" id="UP001332931"/>
    </source>
</evidence>
<evidence type="ECO:0000259" key="8">
    <source>
        <dbReference type="Pfam" id="PF09335"/>
    </source>
</evidence>
<evidence type="ECO:0000256" key="6">
    <source>
        <dbReference type="ARBA" id="ARBA00023136"/>
    </source>
</evidence>
<keyword evidence="5 7" id="KW-1133">Transmembrane helix</keyword>
<proteinExistence type="inferred from homology"/>
<dbReference type="RefSeq" id="WP_330958831.1">
    <property type="nucleotide sequence ID" value="NZ_JAZGJQ010000012.1"/>
</dbReference>
<keyword evidence="10" id="KW-1185">Reference proteome</keyword>
<evidence type="ECO:0000256" key="7">
    <source>
        <dbReference type="SAM" id="Phobius"/>
    </source>
</evidence>
<dbReference type="EMBL" id="JAZGJQ010000012">
    <property type="protein sequence ID" value="MEE6148066.1"/>
    <property type="molecule type" value="Genomic_DNA"/>
</dbReference>
<feature type="transmembrane region" description="Helical" evidence="7">
    <location>
        <begin position="143"/>
        <end position="163"/>
    </location>
</feature>
<comment type="caution">
    <text evidence="9">The sequence shown here is derived from an EMBL/GenBank/DDBJ whole genome shotgun (WGS) entry which is preliminary data.</text>
</comment>
<keyword evidence="6 7" id="KW-0472">Membrane</keyword>
<sequence>MQDAIFAFISQFGYLAVGALIFLENVFPPIPSELILPLAGFFSSTGALWLPLAVLAATVGSLAGAYVLYAAGTALDEARLSRLLASRPARALGFEESDVRAAFGWFETKGQATVLICRCIPVVRSLISVPAGMSRMGLGRFSLMTFAGSLAWNTVLCSLGFWAGGAWREAASGAASAIDLATYAVVAALGVAALVWFCRRILPRIKGQGVEGGAEG</sequence>
<keyword evidence="4 7" id="KW-0812">Transmembrane</keyword>
<name>A0ABU7RBV4_9ACTN</name>
<feature type="transmembrane region" description="Helical" evidence="7">
    <location>
        <begin position="47"/>
        <end position="69"/>
    </location>
</feature>
<organism evidence="9 10">
    <name type="scientific">Olsenella absiana</name>
    <dbReference type="NCBI Taxonomy" id="3115222"/>
    <lineage>
        <taxon>Bacteria</taxon>
        <taxon>Bacillati</taxon>
        <taxon>Actinomycetota</taxon>
        <taxon>Coriobacteriia</taxon>
        <taxon>Coriobacteriales</taxon>
        <taxon>Atopobiaceae</taxon>
        <taxon>Olsenella</taxon>
    </lineage>
</organism>
<feature type="domain" description="VTT" evidence="8">
    <location>
        <begin position="30"/>
        <end position="160"/>
    </location>
</feature>
<evidence type="ECO:0000256" key="2">
    <source>
        <dbReference type="ARBA" id="ARBA00010792"/>
    </source>
</evidence>
<gene>
    <name evidence="9" type="ORF">VXJ25_08750</name>
</gene>
<feature type="transmembrane region" description="Helical" evidence="7">
    <location>
        <begin position="175"/>
        <end position="198"/>
    </location>
</feature>
<evidence type="ECO:0000256" key="3">
    <source>
        <dbReference type="ARBA" id="ARBA00022475"/>
    </source>
</evidence>
<evidence type="ECO:0000256" key="5">
    <source>
        <dbReference type="ARBA" id="ARBA00022989"/>
    </source>
</evidence>
<dbReference type="PANTHER" id="PTHR42709:SF6">
    <property type="entry name" value="UNDECAPRENYL PHOSPHATE TRANSPORTER A"/>
    <property type="match status" value="1"/>
</dbReference>
<dbReference type="PANTHER" id="PTHR42709">
    <property type="entry name" value="ALKALINE PHOSPHATASE LIKE PROTEIN"/>
    <property type="match status" value="1"/>
</dbReference>
<protein>
    <submittedName>
        <fullName evidence="9">DedA family protein</fullName>
    </submittedName>
</protein>
<feature type="transmembrane region" description="Helical" evidence="7">
    <location>
        <begin position="5"/>
        <end position="27"/>
    </location>
</feature>
<comment type="subcellular location">
    <subcellularLocation>
        <location evidence="1">Cell membrane</location>
        <topology evidence="1">Multi-pass membrane protein</topology>
    </subcellularLocation>
</comment>
<dbReference type="InterPro" id="IPR032816">
    <property type="entry name" value="VTT_dom"/>
</dbReference>
<accession>A0ABU7RBV4</accession>
<reference evidence="9 10" key="1">
    <citation type="submission" date="2024-01" db="EMBL/GenBank/DDBJ databases">
        <title>Description of Olsenella sp. nov., isolated from pig feces.</title>
        <authorList>
            <person name="Chang Y.-H."/>
        </authorList>
    </citation>
    <scope>NUCLEOTIDE SEQUENCE [LARGE SCALE GENOMIC DNA]</scope>
    <source>
        <strain evidence="9 10">YH-ols2223</strain>
    </source>
</reference>
<evidence type="ECO:0000256" key="4">
    <source>
        <dbReference type="ARBA" id="ARBA00022692"/>
    </source>
</evidence>
<dbReference type="Pfam" id="PF09335">
    <property type="entry name" value="VTT_dom"/>
    <property type="match status" value="1"/>
</dbReference>
<evidence type="ECO:0000313" key="9">
    <source>
        <dbReference type="EMBL" id="MEE6148066.1"/>
    </source>
</evidence>
<comment type="similarity">
    <text evidence="2">Belongs to the DedA family.</text>
</comment>
<keyword evidence="3" id="KW-1003">Cell membrane</keyword>
<dbReference type="InterPro" id="IPR051311">
    <property type="entry name" value="DedA_domain"/>
</dbReference>